<dbReference type="InterPro" id="IPR008266">
    <property type="entry name" value="Tyr_kinase_AS"/>
</dbReference>
<keyword evidence="3" id="KW-0808">Transferase</keyword>
<feature type="binding site" evidence="9">
    <location>
        <position position="39"/>
    </location>
    <ligand>
        <name>ATP</name>
        <dbReference type="ChEBI" id="CHEBI:30616"/>
    </ligand>
</feature>
<dbReference type="Pfam" id="PF00069">
    <property type="entry name" value="Pkinase"/>
    <property type="match status" value="1"/>
</dbReference>
<evidence type="ECO:0000313" key="14">
    <source>
        <dbReference type="Proteomes" id="UP000321034"/>
    </source>
</evidence>
<keyword evidence="5" id="KW-0418">Kinase</keyword>
<feature type="region of interest" description="Disordered" evidence="10">
    <location>
        <begin position="520"/>
        <end position="547"/>
    </location>
</feature>
<dbReference type="OrthoDB" id="9762169at2"/>
<dbReference type="AlphaFoldDB" id="A0A5C8I2R3"/>
<feature type="domain" description="PASTA" evidence="12">
    <location>
        <begin position="456"/>
        <end position="519"/>
    </location>
</feature>
<evidence type="ECO:0000256" key="6">
    <source>
        <dbReference type="ARBA" id="ARBA00022840"/>
    </source>
</evidence>
<comment type="catalytic activity">
    <reaction evidence="7">
        <text>L-threonyl-[protein] + ATP = O-phospho-L-threonyl-[protein] + ADP + H(+)</text>
        <dbReference type="Rhea" id="RHEA:46608"/>
        <dbReference type="Rhea" id="RHEA-COMP:11060"/>
        <dbReference type="Rhea" id="RHEA-COMP:11605"/>
        <dbReference type="ChEBI" id="CHEBI:15378"/>
        <dbReference type="ChEBI" id="CHEBI:30013"/>
        <dbReference type="ChEBI" id="CHEBI:30616"/>
        <dbReference type="ChEBI" id="CHEBI:61977"/>
        <dbReference type="ChEBI" id="CHEBI:456216"/>
        <dbReference type="EC" id="2.7.11.1"/>
    </reaction>
</comment>
<evidence type="ECO:0000256" key="3">
    <source>
        <dbReference type="ARBA" id="ARBA00022679"/>
    </source>
</evidence>
<proteinExistence type="predicted"/>
<keyword evidence="14" id="KW-1185">Reference proteome</keyword>
<keyword evidence="2" id="KW-0723">Serine/threonine-protein kinase</keyword>
<keyword evidence="4 9" id="KW-0547">Nucleotide-binding</keyword>
<evidence type="ECO:0000256" key="2">
    <source>
        <dbReference type="ARBA" id="ARBA00022527"/>
    </source>
</evidence>
<name>A0A5C8I2R3_9MICO</name>
<sequence>MTDGLVAGRFRVLGLLGSGATASVYDALDTRDGGRVAVKVLHPHLAAHPQMRAAFLREAEAVAALSHPGLCGVVGSGIHDPEGEAETWTAWQIAPGLTLGEHVRERGTLSARTAADIGTRVLDALAVLHAAGLVHRDISPSNVVIDVDAAGRLRDARIIDFGLVDAAGSTTRGGDVLRSAEGDGVVGNLQYAAPELLRGEGVGPSADLYQLAGVLYFALVGSAPFPRDSPEATVRAHQSAAPPTASVRVGGVPVALDRVIVRAMLKDPAARFASAADMRDALASAVAPRATTVAVPVDATTRTRVFAPALSPAVDAADHAAAEPEGRGGSPWLWGLGLVAAGLVVAVVVALSSGSQPTTARETPAAVVSSPVPTPAPSASETPVATPPPPVMAQVPALEGLGSDAARRALAAAGLAVGEVASVDSARPLGTVLASEPPVGASLQAGGYVALTVAGGSNAVPDVVGAVEQSAIDAVAAAGFVPVVTRRTSSAPTGTVIAVQPAGATSIPLGTSVALEVAAPLPAPTPTAPPITPTPTPTRTPTPGATP</sequence>
<organism evidence="13 14">
    <name type="scientific">Microbacterium hatanonis</name>
    <dbReference type="NCBI Taxonomy" id="404366"/>
    <lineage>
        <taxon>Bacteria</taxon>
        <taxon>Bacillati</taxon>
        <taxon>Actinomycetota</taxon>
        <taxon>Actinomycetes</taxon>
        <taxon>Micrococcales</taxon>
        <taxon>Microbacteriaceae</taxon>
        <taxon>Microbacterium</taxon>
    </lineage>
</organism>
<dbReference type="SMART" id="SM00740">
    <property type="entry name" value="PASTA"/>
    <property type="match status" value="2"/>
</dbReference>
<feature type="domain" description="Protein kinase" evidence="11">
    <location>
        <begin position="10"/>
        <end position="283"/>
    </location>
</feature>
<evidence type="ECO:0000313" key="13">
    <source>
        <dbReference type="EMBL" id="TXK12215.1"/>
    </source>
</evidence>
<dbReference type="PROSITE" id="PS50011">
    <property type="entry name" value="PROTEIN_KINASE_DOM"/>
    <property type="match status" value="1"/>
</dbReference>
<gene>
    <name evidence="13" type="ORF">FVP77_01630</name>
</gene>
<dbReference type="PROSITE" id="PS00107">
    <property type="entry name" value="PROTEIN_KINASE_ATP"/>
    <property type="match status" value="1"/>
</dbReference>
<comment type="catalytic activity">
    <reaction evidence="8">
        <text>L-seryl-[protein] + ATP = O-phospho-L-seryl-[protein] + ADP + H(+)</text>
        <dbReference type="Rhea" id="RHEA:17989"/>
        <dbReference type="Rhea" id="RHEA-COMP:9863"/>
        <dbReference type="Rhea" id="RHEA-COMP:11604"/>
        <dbReference type="ChEBI" id="CHEBI:15378"/>
        <dbReference type="ChEBI" id="CHEBI:29999"/>
        <dbReference type="ChEBI" id="CHEBI:30616"/>
        <dbReference type="ChEBI" id="CHEBI:83421"/>
        <dbReference type="ChEBI" id="CHEBI:456216"/>
        <dbReference type="EC" id="2.7.11.1"/>
    </reaction>
</comment>
<dbReference type="Proteomes" id="UP000321034">
    <property type="component" value="Unassembled WGS sequence"/>
</dbReference>
<evidence type="ECO:0000256" key="9">
    <source>
        <dbReference type="PROSITE-ProRule" id="PRU10141"/>
    </source>
</evidence>
<dbReference type="Gene3D" id="3.30.200.20">
    <property type="entry name" value="Phosphorylase Kinase, domain 1"/>
    <property type="match status" value="1"/>
</dbReference>
<keyword evidence="6 9" id="KW-0067">ATP-binding</keyword>
<dbReference type="EC" id="2.7.11.1" evidence="1"/>
<reference evidence="13 14" key="1">
    <citation type="submission" date="2019-08" db="EMBL/GenBank/DDBJ databases">
        <authorList>
            <person name="Dong K."/>
        </authorList>
    </citation>
    <scope>NUCLEOTIDE SEQUENCE [LARGE SCALE GENOMIC DNA]</scope>
    <source>
        <strain evidence="13 14">JCM14558</strain>
    </source>
</reference>
<dbReference type="Pfam" id="PF03793">
    <property type="entry name" value="PASTA"/>
    <property type="match status" value="2"/>
</dbReference>
<feature type="region of interest" description="Disordered" evidence="10">
    <location>
        <begin position="357"/>
        <end position="389"/>
    </location>
</feature>
<dbReference type="InterPro" id="IPR000719">
    <property type="entry name" value="Prot_kinase_dom"/>
</dbReference>
<dbReference type="PROSITE" id="PS51178">
    <property type="entry name" value="PASTA"/>
    <property type="match status" value="2"/>
</dbReference>
<dbReference type="PROSITE" id="PS00109">
    <property type="entry name" value="PROTEIN_KINASE_TYR"/>
    <property type="match status" value="1"/>
</dbReference>
<evidence type="ECO:0000256" key="8">
    <source>
        <dbReference type="ARBA" id="ARBA00048679"/>
    </source>
</evidence>
<evidence type="ECO:0000256" key="7">
    <source>
        <dbReference type="ARBA" id="ARBA00047899"/>
    </source>
</evidence>
<dbReference type="EMBL" id="VRSV01000001">
    <property type="protein sequence ID" value="TXK12215.1"/>
    <property type="molecule type" value="Genomic_DNA"/>
</dbReference>
<evidence type="ECO:0000259" key="12">
    <source>
        <dbReference type="PROSITE" id="PS51178"/>
    </source>
</evidence>
<accession>A0A5C8I2R3</accession>
<dbReference type="GO" id="GO:0004674">
    <property type="term" value="F:protein serine/threonine kinase activity"/>
    <property type="evidence" value="ECO:0007669"/>
    <property type="project" value="UniProtKB-KW"/>
</dbReference>
<protein>
    <recommendedName>
        <fullName evidence="1">non-specific serine/threonine protein kinase</fullName>
        <ecNumber evidence="1">2.7.11.1</ecNumber>
    </recommendedName>
</protein>
<feature type="compositionally biased region" description="Pro residues" evidence="10">
    <location>
        <begin position="521"/>
        <end position="547"/>
    </location>
</feature>
<evidence type="ECO:0000256" key="1">
    <source>
        <dbReference type="ARBA" id="ARBA00012513"/>
    </source>
</evidence>
<dbReference type="InterPro" id="IPR011009">
    <property type="entry name" value="Kinase-like_dom_sf"/>
</dbReference>
<dbReference type="InterPro" id="IPR005543">
    <property type="entry name" value="PASTA_dom"/>
</dbReference>
<evidence type="ECO:0000256" key="10">
    <source>
        <dbReference type="SAM" id="MobiDB-lite"/>
    </source>
</evidence>
<dbReference type="PANTHER" id="PTHR43289">
    <property type="entry name" value="MITOGEN-ACTIVATED PROTEIN KINASE KINASE KINASE 20-RELATED"/>
    <property type="match status" value="1"/>
</dbReference>
<evidence type="ECO:0000256" key="5">
    <source>
        <dbReference type="ARBA" id="ARBA00022777"/>
    </source>
</evidence>
<dbReference type="CDD" id="cd14014">
    <property type="entry name" value="STKc_PknB_like"/>
    <property type="match status" value="1"/>
</dbReference>
<dbReference type="InterPro" id="IPR017441">
    <property type="entry name" value="Protein_kinase_ATP_BS"/>
</dbReference>
<dbReference type="GO" id="GO:0005524">
    <property type="term" value="F:ATP binding"/>
    <property type="evidence" value="ECO:0007669"/>
    <property type="project" value="UniProtKB-UniRule"/>
</dbReference>
<dbReference type="Gene3D" id="1.10.510.10">
    <property type="entry name" value="Transferase(Phosphotransferase) domain 1"/>
    <property type="match status" value="1"/>
</dbReference>
<dbReference type="Gene3D" id="3.30.10.20">
    <property type="match status" value="2"/>
</dbReference>
<evidence type="ECO:0000256" key="4">
    <source>
        <dbReference type="ARBA" id="ARBA00022741"/>
    </source>
</evidence>
<evidence type="ECO:0000259" key="11">
    <source>
        <dbReference type="PROSITE" id="PS50011"/>
    </source>
</evidence>
<dbReference type="RefSeq" id="WP_147892955.1">
    <property type="nucleotide sequence ID" value="NZ_BAAANR010000001.1"/>
</dbReference>
<dbReference type="PANTHER" id="PTHR43289:SF34">
    <property type="entry name" value="SERINE_THREONINE-PROTEIN KINASE YBDM-RELATED"/>
    <property type="match status" value="1"/>
</dbReference>
<dbReference type="CDD" id="cd06577">
    <property type="entry name" value="PASTA_pknB"/>
    <property type="match status" value="1"/>
</dbReference>
<feature type="compositionally biased region" description="Low complexity" evidence="10">
    <location>
        <begin position="363"/>
        <end position="384"/>
    </location>
</feature>
<dbReference type="SUPFAM" id="SSF56112">
    <property type="entry name" value="Protein kinase-like (PK-like)"/>
    <property type="match status" value="1"/>
</dbReference>
<comment type="caution">
    <text evidence="13">The sequence shown here is derived from an EMBL/GenBank/DDBJ whole genome shotgun (WGS) entry which is preliminary data.</text>
</comment>
<feature type="domain" description="PASTA" evidence="12">
    <location>
        <begin position="386"/>
        <end position="455"/>
    </location>
</feature>